<evidence type="ECO:0008006" key="5">
    <source>
        <dbReference type="Google" id="ProtNLM"/>
    </source>
</evidence>
<name>A0A1B6E311_9HEMI</name>
<dbReference type="GO" id="GO:0005783">
    <property type="term" value="C:endoplasmic reticulum"/>
    <property type="evidence" value="ECO:0007669"/>
    <property type="project" value="InterPro"/>
</dbReference>
<feature type="signal peptide" evidence="1">
    <location>
        <begin position="1"/>
        <end position="20"/>
    </location>
</feature>
<proteinExistence type="predicted"/>
<dbReference type="CDD" id="cd14806">
    <property type="entry name" value="RAP_D1"/>
    <property type="match status" value="1"/>
</dbReference>
<dbReference type="InterPro" id="IPR010483">
    <property type="entry name" value="Alpha_2_MRAP_C"/>
</dbReference>
<dbReference type="Pfam" id="PF06400">
    <property type="entry name" value="Alpha-2-MRAP_N"/>
    <property type="match status" value="1"/>
</dbReference>
<feature type="chain" id="PRO_5008581742" description="Alpha-2-macroglobulin RAP C-terminal domain-containing protein" evidence="1">
    <location>
        <begin position="21"/>
        <end position="362"/>
    </location>
</feature>
<dbReference type="GO" id="GO:0048019">
    <property type="term" value="F:receptor antagonist activity"/>
    <property type="evidence" value="ECO:0007669"/>
    <property type="project" value="InterPro"/>
</dbReference>
<evidence type="ECO:0000259" key="2">
    <source>
        <dbReference type="Pfam" id="PF06400"/>
    </source>
</evidence>
<evidence type="ECO:0000256" key="1">
    <source>
        <dbReference type="SAM" id="SignalP"/>
    </source>
</evidence>
<protein>
    <recommendedName>
        <fullName evidence="5">Alpha-2-macroglobulin RAP C-terminal domain-containing protein</fullName>
    </recommendedName>
</protein>
<dbReference type="EMBL" id="GEDC01004994">
    <property type="protein sequence ID" value="JAS32304.1"/>
    <property type="molecule type" value="Transcribed_RNA"/>
</dbReference>
<feature type="domain" description="Alpha-2-macroglobulin receptor-associated protein" evidence="2">
    <location>
        <begin position="8"/>
        <end position="129"/>
    </location>
</feature>
<feature type="domain" description="Alpha-2-macroglobulin RAP C-terminal" evidence="3">
    <location>
        <begin position="151"/>
        <end position="362"/>
    </location>
</feature>
<dbReference type="InterPro" id="IPR036744">
    <property type="entry name" value="RAP_sf"/>
</dbReference>
<evidence type="ECO:0000259" key="3">
    <source>
        <dbReference type="Pfam" id="PF06401"/>
    </source>
</evidence>
<dbReference type="CDD" id="cd14808">
    <property type="entry name" value="RAP_D3"/>
    <property type="match status" value="1"/>
</dbReference>
<dbReference type="AlphaFoldDB" id="A0A1B6E311"/>
<gene>
    <name evidence="4" type="ORF">g.11349</name>
</gene>
<dbReference type="InterPro" id="IPR037999">
    <property type="entry name" value="RAP_D3"/>
</dbReference>
<evidence type="ECO:0000313" key="4">
    <source>
        <dbReference type="EMBL" id="JAS32304.1"/>
    </source>
</evidence>
<reference evidence="4" key="1">
    <citation type="submission" date="2015-12" db="EMBL/GenBank/DDBJ databases">
        <title>De novo transcriptome assembly of four potential Pierce s Disease insect vectors from Arizona vineyards.</title>
        <authorList>
            <person name="Tassone E.E."/>
        </authorList>
    </citation>
    <scope>NUCLEOTIDE SEQUENCE</scope>
</reference>
<dbReference type="GO" id="GO:0008201">
    <property type="term" value="F:heparin binding"/>
    <property type="evidence" value="ECO:0007669"/>
    <property type="project" value="InterPro"/>
</dbReference>
<dbReference type="InterPro" id="IPR009066">
    <property type="entry name" value="MG_RAP_rcpt_1"/>
</dbReference>
<dbReference type="GO" id="GO:0048259">
    <property type="term" value="P:regulation of receptor-mediated endocytosis"/>
    <property type="evidence" value="ECO:0007669"/>
    <property type="project" value="TreeGrafter"/>
</dbReference>
<dbReference type="GO" id="GO:0050750">
    <property type="term" value="F:low-density lipoprotein particle receptor binding"/>
    <property type="evidence" value="ECO:0007669"/>
    <property type="project" value="InterPro"/>
</dbReference>
<dbReference type="PANTHER" id="PTHR16560">
    <property type="entry name" value="ALPHA-2-MACROGLOBULIN RECEPTOR-ASSOCIATED PROTEIN"/>
    <property type="match status" value="1"/>
</dbReference>
<dbReference type="PANTHER" id="PTHR16560:SF2">
    <property type="entry name" value="ALPHA-2-MACROGLOBULIN RECEPTOR-ASSOCIATED PROTEIN"/>
    <property type="match status" value="1"/>
</dbReference>
<dbReference type="Gene3D" id="1.20.81.10">
    <property type="entry name" value="RAP domain"/>
    <property type="match status" value="3"/>
</dbReference>
<sequence length="362" mass="41840">MSKVAPLVVVLLFYIVYTNAENKYSAEANSASKMFPYESEVNVKTLEKPFRMAKLNLLWKKAQVRLTEPKLKSLFSELKIHDKEEITWKRLKSDGSDKEGIKEAELRKKLIGIMSTYNLLEHFDDVNDPSKYVHHKPYSGPVDDKHINKSLFKDKKLNKLWEKAENAGFTADELQALKEEFGHHQDKIDQYYSLLSNVDDRVLDDHKNSVDDKLDRFNTIGGLEEEPDKDYVAKANQLRDKHSEIRDGFDRLHRIAVKGPKSQEFIEPKVQGLWKLATTSNFSSDELESLKVELLHYEKRLLKLRHLQVEAALGTEQGGKKSSGDKINIADIMDDTIKKQARKVEKLHIDLEARIMQKHVEL</sequence>
<dbReference type="Pfam" id="PF06401">
    <property type="entry name" value="Alpha-2-MRAP_C"/>
    <property type="match status" value="1"/>
</dbReference>
<dbReference type="SUPFAM" id="SSF47045">
    <property type="entry name" value="RAP domain-like"/>
    <property type="match status" value="3"/>
</dbReference>
<dbReference type="InterPro" id="IPR038003">
    <property type="entry name" value="A2-macroglobuin_RAP"/>
</dbReference>
<organism evidence="4">
    <name type="scientific">Clastoptera arizonana</name>
    <name type="common">Arizona spittle bug</name>
    <dbReference type="NCBI Taxonomy" id="38151"/>
    <lineage>
        <taxon>Eukaryota</taxon>
        <taxon>Metazoa</taxon>
        <taxon>Ecdysozoa</taxon>
        <taxon>Arthropoda</taxon>
        <taxon>Hexapoda</taxon>
        <taxon>Insecta</taxon>
        <taxon>Pterygota</taxon>
        <taxon>Neoptera</taxon>
        <taxon>Paraneoptera</taxon>
        <taxon>Hemiptera</taxon>
        <taxon>Auchenorrhyncha</taxon>
        <taxon>Cercopoidea</taxon>
        <taxon>Clastopteridae</taxon>
        <taxon>Clastoptera</taxon>
    </lineage>
</organism>
<accession>A0A1B6E311</accession>
<keyword evidence="1" id="KW-0732">Signal</keyword>